<sequence length="275" mass="29904">MSNTVHLFLYSIISHIIQLKKLDMADWKYVIHFQTADGRAYWSRIDTPEIPGGTVPGYASFNDAVQGGEAEEVVIEKLLPPVPNPENEIICIGTNYRKHAEEAGMEVPEHPQGFVDYEGELTIVTSKDAKDISVTEADDFILGYTIGNDLTARAFQDPKKAGGQFTRAKAFDNFAPVGPVLINAKAFGSLEGKQLITRVNGKVMQNSGLDLIHGPAKLVSFLSQGTTLPAGSLIMTGTPPGIGFFSTPQLKLQHDDVVEVEITSLGKLSNTIQFE</sequence>
<protein>
    <submittedName>
        <fullName evidence="1">Uncharacterized protein</fullName>
    </submittedName>
</protein>
<gene>
    <name evidence="1" type="ORF">H2198_007757</name>
</gene>
<organism evidence="1 2">
    <name type="scientific">Neophaeococcomyces mojaviensis</name>
    <dbReference type="NCBI Taxonomy" id="3383035"/>
    <lineage>
        <taxon>Eukaryota</taxon>
        <taxon>Fungi</taxon>
        <taxon>Dikarya</taxon>
        <taxon>Ascomycota</taxon>
        <taxon>Pezizomycotina</taxon>
        <taxon>Eurotiomycetes</taxon>
        <taxon>Chaetothyriomycetidae</taxon>
        <taxon>Chaetothyriales</taxon>
        <taxon>Chaetothyriales incertae sedis</taxon>
        <taxon>Neophaeococcomyces</taxon>
    </lineage>
</organism>
<comment type="caution">
    <text evidence="1">The sequence shown here is derived from an EMBL/GenBank/DDBJ whole genome shotgun (WGS) entry which is preliminary data.</text>
</comment>
<evidence type="ECO:0000313" key="2">
    <source>
        <dbReference type="Proteomes" id="UP001172386"/>
    </source>
</evidence>
<keyword evidence="2" id="KW-1185">Reference proteome</keyword>
<dbReference type="EMBL" id="JAPDRQ010000171">
    <property type="protein sequence ID" value="KAJ9653010.1"/>
    <property type="molecule type" value="Genomic_DNA"/>
</dbReference>
<proteinExistence type="predicted"/>
<evidence type="ECO:0000313" key="1">
    <source>
        <dbReference type="EMBL" id="KAJ9653010.1"/>
    </source>
</evidence>
<reference evidence="1" key="1">
    <citation type="submission" date="2022-10" db="EMBL/GenBank/DDBJ databases">
        <title>Culturing micro-colonial fungi from biological soil crusts in the Mojave desert and describing Neophaeococcomyces mojavensis, and introducing the new genera and species Taxawa tesnikishii.</title>
        <authorList>
            <person name="Kurbessoian T."/>
            <person name="Stajich J.E."/>
        </authorList>
    </citation>
    <scope>NUCLEOTIDE SEQUENCE</scope>
    <source>
        <strain evidence="1">JES_112</strain>
    </source>
</reference>
<name>A0ACC2ZZC7_9EURO</name>
<accession>A0ACC2ZZC7</accession>
<dbReference type="Proteomes" id="UP001172386">
    <property type="component" value="Unassembled WGS sequence"/>
</dbReference>